<accession>A0ABS2GJB5</accession>
<evidence type="ECO:0000313" key="2">
    <source>
        <dbReference type="Proteomes" id="UP000707138"/>
    </source>
</evidence>
<organism evidence="1 2">
    <name type="scientific">Veillonella magna</name>
    <dbReference type="NCBI Taxonomy" id="464322"/>
    <lineage>
        <taxon>Bacteria</taxon>
        <taxon>Bacillati</taxon>
        <taxon>Bacillota</taxon>
        <taxon>Negativicutes</taxon>
        <taxon>Veillonellales</taxon>
        <taxon>Veillonellaceae</taxon>
        <taxon>Veillonella</taxon>
    </lineage>
</organism>
<gene>
    <name evidence="1" type="ORF">H6A01_09715</name>
</gene>
<reference evidence="1 2" key="1">
    <citation type="journal article" date="2021" name="Sci. Rep.">
        <title>The distribution of antibiotic resistance genes in chicken gut microbiota commensals.</title>
        <authorList>
            <person name="Juricova H."/>
            <person name="Matiasovicova J."/>
            <person name="Kubasova T."/>
            <person name="Cejkova D."/>
            <person name="Rychlik I."/>
        </authorList>
    </citation>
    <scope>NUCLEOTIDE SEQUENCE [LARGE SCALE GENOMIC DNA]</scope>
    <source>
        <strain evidence="1 2">An537</strain>
    </source>
</reference>
<sequence>MLIFELILVAVNTNYFVNVLPMDGTIKIFKKVVDEYLKTMYYIQVAYDRRFLKAKEQYTE</sequence>
<evidence type="ECO:0000313" key="1">
    <source>
        <dbReference type="EMBL" id="MBM6913592.1"/>
    </source>
</evidence>
<comment type="caution">
    <text evidence="1">The sequence shown here is derived from an EMBL/GenBank/DDBJ whole genome shotgun (WGS) entry which is preliminary data.</text>
</comment>
<dbReference type="Proteomes" id="UP000707138">
    <property type="component" value="Unassembled WGS sequence"/>
</dbReference>
<proteinExistence type="predicted"/>
<dbReference type="EMBL" id="JACJLA010000025">
    <property type="protein sequence ID" value="MBM6913592.1"/>
    <property type="molecule type" value="Genomic_DNA"/>
</dbReference>
<dbReference type="RefSeq" id="WP_205088448.1">
    <property type="nucleotide sequence ID" value="NZ_DAWDCS010000072.1"/>
</dbReference>
<keyword evidence="2" id="KW-1185">Reference proteome</keyword>
<protein>
    <submittedName>
        <fullName evidence="1">Uncharacterized protein</fullName>
    </submittedName>
</protein>
<name>A0ABS2GJB5_9FIRM</name>